<dbReference type="SUPFAM" id="SSF51445">
    <property type="entry name" value="(Trans)glycosidases"/>
    <property type="match status" value="1"/>
</dbReference>
<feature type="chain" id="PRO_5019011309" description="GH18 domain-containing protein" evidence="1">
    <location>
        <begin position="19"/>
        <end position="408"/>
    </location>
</feature>
<organism evidence="3 4">
    <name type="scientific">Phocaeicola vulgatus</name>
    <name type="common">Bacteroides vulgatus</name>
    <dbReference type="NCBI Taxonomy" id="821"/>
    <lineage>
        <taxon>Bacteria</taxon>
        <taxon>Pseudomonadati</taxon>
        <taxon>Bacteroidota</taxon>
        <taxon>Bacteroidia</taxon>
        <taxon>Bacteroidales</taxon>
        <taxon>Bacteroidaceae</taxon>
        <taxon>Phocaeicola</taxon>
    </lineage>
</organism>
<sequence>MKKNIVISLFLMIGILLASVQPVTAKTKEKDFISLAYVALNFLQLEDKEASEVKDILNQYNWCGISDVALIGGVFTAGKDGTVLVSWNKEEWPSVYEGLDYKNDSIDEQAKRDKLCSKAVIKEVLKFFKKKKIDIWLCETAYSWITGGSLSVVVENSELTQLYAKRLCELARELGCIGVDFDWEFPPTARQAQGYRELMQECKHLGMKVSVCAIQPTVTKEYQDKCFPDNAGFNNHEAKYMKWEEIIDKEIVDHINVMQYLGYNSRQKRMDVNVKYEKMEIWEKAYPNEFTENRKINMLCGIGFYSFMLPEAKVGKNIKGNGALNFTRLYEKYGNAAYTDRVLGNEHTVWTTDDVRDIVKTARKRGWKGVFTWLVSHDFTLEHPLKYNRQQALAEEVEKIWKVRPDGK</sequence>
<evidence type="ECO:0000313" key="4">
    <source>
        <dbReference type="Proteomes" id="UP000285777"/>
    </source>
</evidence>
<evidence type="ECO:0000313" key="3">
    <source>
        <dbReference type="EMBL" id="RHI91349.1"/>
    </source>
</evidence>
<dbReference type="Pfam" id="PF00704">
    <property type="entry name" value="Glyco_hydro_18"/>
    <property type="match status" value="1"/>
</dbReference>
<gene>
    <name evidence="3" type="ORF">DW150_10020</name>
</gene>
<keyword evidence="1" id="KW-0732">Signal</keyword>
<dbReference type="EMBL" id="QRLF01000014">
    <property type="protein sequence ID" value="RHI91349.1"/>
    <property type="molecule type" value="Genomic_DNA"/>
</dbReference>
<dbReference type="Gene3D" id="3.20.20.80">
    <property type="entry name" value="Glycosidases"/>
    <property type="match status" value="1"/>
</dbReference>
<dbReference type="InterPro" id="IPR001223">
    <property type="entry name" value="Glyco_hydro18_cat"/>
</dbReference>
<name>A0A415BS37_PHOVU</name>
<evidence type="ECO:0000259" key="2">
    <source>
        <dbReference type="Pfam" id="PF00704"/>
    </source>
</evidence>
<accession>A0A415BS37</accession>
<dbReference type="AlphaFoldDB" id="A0A415BS37"/>
<comment type="caution">
    <text evidence="3">The sequence shown here is derived from an EMBL/GenBank/DDBJ whole genome shotgun (WGS) entry which is preliminary data.</text>
</comment>
<dbReference type="GO" id="GO:0005975">
    <property type="term" value="P:carbohydrate metabolic process"/>
    <property type="evidence" value="ECO:0007669"/>
    <property type="project" value="InterPro"/>
</dbReference>
<dbReference type="Proteomes" id="UP000285777">
    <property type="component" value="Unassembled WGS sequence"/>
</dbReference>
<feature type="signal peptide" evidence="1">
    <location>
        <begin position="1"/>
        <end position="18"/>
    </location>
</feature>
<dbReference type="InterPro" id="IPR017853">
    <property type="entry name" value="GH"/>
</dbReference>
<proteinExistence type="predicted"/>
<protein>
    <recommendedName>
        <fullName evidence="2">GH18 domain-containing protein</fullName>
    </recommendedName>
</protein>
<evidence type="ECO:0000256" key="1">
    <source>
        <dbReference type="SAM" id="SignalP"/>
    </source>
</evidence>
<reference evidence="3 4" key="1">
    <citation type="submission" date="2018-08" db="EMBL/GenBank/DDBJ databases">
        <title>A genome reference for cultivated species of the human gut microbiota.</title>
        <authorList>
            <person name="Zou Y."/>
            <person name="Xue W."/>
            <person name="Luo G."/>
        </authorList>
    </citation>
    <scope>NUCLEOTIDE SEQUENCE [LARGE SCALE GENOMIC DNA]</scope>
    <source>
        <strain evidence="3 4">AM13-21</strain>
    </source>
</reference>
<feature type="domain" description="GH18" evidence="2">
    <location>
        <begin position="146"/>
        <end position="378"/>
    </location>
</feature>
<dbReference type="RefSeq" id="WP_118290856.1">
    <property type="nucleotide sequence ID" value="NZ_QRLF01000014.1"/>
</dbReference>